<reference evidence="4 5" key="1">
    <citation type="submission" date="2013-12" db="EMBL/GenBank/DDBJ databases">
        <authorList>
            <person name="Stott M."/>
        </authorList>
    </citation>
    <scope>NUCLEOTIDE SEQUENCE [LARGE SCALE GENOMIC DNA]</scope>
    <source>
        <strain evidence="4 5">K22</strain>
    </source>
</reference>
<dbReference type="PROSITE" id="PS51352">
    <property type="entry name" value="THIOREDOXIN_2"/>
    <property type="match status" value="1"/>
</dbReference>
<dbReference type="InterPro" id="IPR050553">
    <property type="entry name" value="Thioredoxin_ResA/DsbE_sf"/>
</dbReference>
<dbReference type="Gene3D" id="3.40.30.10">
    <property type="entry name" value="Glutaredoxin"/>
    <property type="match status" value="1"/>
</dbReference>
<feature type="chain" id="PRO_5002110283" evidence="2">
    <location>
        <begin position="22"/>
        <end position="455"/>
    </location>
</feature>
<reference evidence="4 5" key="2">
    <citation type="submission" date="2015-01" db="EMBL/GenBank/DDBJ databases">
        <title>Complete genome sequence of Pyrinomonas methylaliphatogenes type strain K22T.</title>
        <authorList>
            <person name="Lee K.C.Y."/>
            <person name="Power J.F."/>
            <person name="Dunfield P.F."/>
            <person name="Morgan X.C."/>
            <person name="Huttenhower C."/>
            <person name="Stott M.B."/>
        </authorList>
    </citation>
    <scope>NUCLEOTIDE SEQUENCE [LARGE SCALE GENOMIC DNA]</scope>
    <source>
        <strain evidence="4 5">K22</strain>
    </source>
</reference>
<evidence type="ECO:0000313" key="5">
    <source>
        <dbReference type="Proteomes" id="UP000031518"/>
    </source>
</evidence>
<name>A0A0B6WUJ9_9BACT</name>
<dbReference type="InterPro" id="IPR036249">
    <property type="entry name" value="Thioredoxin-like_sf"/>
</dbReference>
<evidence type="ECO:0000313" key="4">
    <source>
        <dbReference type="EMBL" id="CDM64676.1"/>
    </source>
</evidence>
<dbReference type="Proteomes" id="UP000031518">
    <property type="component" value="Unassembled WGS sequence"/>
</dbReference>
<feature type="signal peptide" evidence="2">
    <location>
        <begin position="1"/>
        <end position="21"/>
    </location>
</feature>
<dbReference type="OrthoDB" id="9811352at2"/>
<organism evidence="4 5">
    <name type="scientific">Pyrinomonas methylaliphatogenes</name>
    <dbReference type="NCBI Taxonomy" id="454194"/>
    <lineage>
        <taxon>Bacteria</taxon>
        <taxon>Pseudomonadati</taxon>
        <taxon>Acidobacteriota</taxon>
        <taxon>Blastocatellia</taxon>
        <taxon>Blastocatellales</taxon>
        <taxon>Pyrinomonadaceae</taxon>
        <taxon>Pyrinomonas</taxon>
    </lineage>
</organism>
<dbReference type="EMBL" id="CBXV010000002">
    <property type="protein sequence ID" value="CDM64676.1"/>
    <property type="molecule type" value="Genomic_DNA"/>
</dbReference>
<dbReference type="CDD" id="cd02966">
    <property type="entry name" value="TlpA_like_family"/>
    <property type="match status" value="1"/>
</dbReference>
<evidence type="ECO:0000256" key="2">
    <source>
        <dbReference type="SAM" id="SignalP"/>
    </source>
</evidence>
<keyword evidence="1" id="KW-0175">Coiled coil</keyword>
<dbReference type="AlphaFoldDB" id="A0A0B6WUJ9"/>
<dbReference type="RefSeq" id="WP_060635288.1">
    <property type="nucleotide sequence ID" value="NZ_CBXV010000002.1"/>
</dbReference>
<dbReference type="PANTHER" id="PTHR42852:SF13">
    <property type="entry name" value="PROTEIN DIPZ"/>
    <property type="match status" value="1"/>
</dbReference>
<dbReference type="InterPro" id="IPR000866">
    <property type="entry name" value="AhpC/TSA"/>
</dbReference>
<keyword evidence="2" id="KW-0732">Signal</keyword>
<evidence type="ECO:0000259" key="3">
    <source>
        <dbReference type="PROSITE" id="PS51352"/>
    </source>
</evidence>
<keyword evidence="5" id="KW-1185">Reference proteome</keyword>
<gene>
    <name evidence="4" type="ORF">PYK22_00671</name>
</gene>
<feature type="domain" description="Thioredoxin" evidence="3">
    <location>
        <begin position="289"/>
        <end position="442"/>
    </location>
</feature>
<proteinExistence type="predicted"/>
<sequence length="455" mass="51793" precursor="true">MVVKIALALAISLLLDGAISAQELPAPQRSEQETNAPKLPSARELYEEAARYATRRFEEFDKKKLAFDRKLYEKTLQEQRELAQTRAAQLSMRPNLAGEDLYYLGLLFDLAGQAEGSLDALRRFLREASNAPGEMKQTARVIIAIHAAQLKELKEAEQMLAEYQRNEPRKAQEIFALERTLTSACYQAKDEDCALRHARAAFETAKQSYAALDPAQRDRFLLAAADDLSIIYALHNQRDELLGVLRELQRLGLKLPSAELFRQATRRLRNYDGAEAEDLSNPERAIQQNEESAPAPEIQAAEWIDTKPVRLADLRGRVVLLDFWAYWCGPCLEAFPKLREWHQKYKDRGLTIIGLTRYYGAERGIPMAPKEELNFLREFKKRFKLPYGIGIEATEETALRYGVSSLPTSILIDRRGMVRFITVGINDEELDKLGQWIEKLIAEPAPDEARKAITQ</sequence>
<dbReference type="GO" id="GO:0016491">
    <property type="term" value="F:oxidoreductase activity"/>
    <property type="evidence" value="ECO:0007669"/>
    <property type="project" value="InterPro"/>
</dbReference>
<dbReference type="GO" id="GO:0016209">
    <property type="term" value="F:antioxidant activity"/>
    <property type="evidence" value="ECO:0007669"/>
    <property type="project" value="InterPro"/>
</dbReference>
<protein>
    <submittedName>
        <fullName evidence="4">Thiol-disulfide isomerase-like thioredoxin</fullName>
    </submittedName>
</protein>
<dbReference type="STRING" id="454194.PYK22_00671"/>
<keyword evidence="4" id="KW-0413">Isomerase</keyword>
<dbReference type="GO" id="GO:0016853">
    <property type="term" value="F:isomerase activity"/>
    <property type="evidence" value="ECO:0007669"/>
    <property type="project" value="UniProtKB-KW"/>
</dbReference>
<dbReference type="Pfam" id="PF00578">
    <property type="entry name" value="AhpC-TSA"/>
    <property type="match status" value="1"/>
</dbReference>
<dbReference type="PANTHER" id="PTHR42852">
    <property type="entry name" value="THIOL:DISULFIDE INTERCHANGE PROTEIN DSBE"/>
    <property type="match status" value="1"/>
</dbReference>
<evidence type="ECO:0000256" key="1">
    <source>
        <dbReference type="SAM" id="Coils"/>
    </source>
</evidence>
<dbReference type="SUPFAM" id="SSF52833">
    <property type="entry name" value="Thioredoxin-like"/>
    <property type="match status" value="1"/>
</dbReference>
<accession>A0A0B6WUJ9</accession>
<dbReference type="InterPro" id="IPR013766">
    <property type="entry name" value="Thioredoxin_domain"/>
</dbReference>
<feature type="coiled-coil region" evidence="1">
    <location>
        <begin position="146"/>
        <end position="173"/>
    </location>
</feature>